<evidence type="ECO:0000313" key="2">
    <source>
        <dbReference type="Proteomes" id="UP001060170"/>
    </source>
</evidence>
<dbReference type="EMBL" id="CM045868">
    <property type="protein sequence ID" value="KAI7957101.1"/>
    <property type="molecule type" value="Genomic_DNA"/>
</dbReference>
<comment type="caution">
    <text evidence="1">The sequence shown here is derived from an EMBL/GenBank/DDBJ whole genome shotgun (WGS) entry which is preliminary data.</text>
</comment>
<reference evidence="2" key="2">
    <citation type="journal article" date="2018" name="Mol. Plant Microbe Interact.">
        <title>Genome sequence resources for the wheat stripe rust pathogen (Puccinia striiformis f. sp. tritici) and the barley stripe rust pathogen (Puccinia striiformis f. sp. hordei).</title>
        <authorList>
            <person name="Xia C."/>
            <person name="Wang M."/>
            <person name="Yin C."/>
            <person name="Cornejo O.E."/>
            <person name="Hulbert S.H."/>
            <person name="Chen X."/>
        </authorList>
    </citation>
    <scope>NUCLEOTIDE SEQUENCE [LARGE SCALE GENOMIC DNA]</scope>
    <source>
        <strain evidence="2">93-210</strain>
    </source>
</reference>
<reference evidence="2" key="1">
    <citation type="journal article" date="2018" name="BMC Genomics">
        <title>Genomic insights into host adaptation between the wheat stripe rust pathogen (Puccinia striiformis f. sp. tritici) and the barley stripe rust pathogen (Puccinia striiformis f. sp. hordei).</title>
        <authorList>
            <person name="Xia C."/>
            <person name="Wang M."/>
            <person name="Yin C."/>
            <person name="Cornejo O.E."/>
            <person name="Hulbert S.H."/>
            <person name="Chen X."/>
        </authorList>
    </citation>
    <scope>NUCLEOTIDE SEQUENCE [LARGE SCALE GENOMIC DNA]</scope>
    <source>
        <strain evidence="2">93-210</strain>
    </source>
</reference>
<organism evidence="1 2">
    <name type="scientific">Puccinia striiformis f. sp. tritici</name>
    <dbReference type="NCBI Taxonomy" id="168172"/>
    <lineage>
        <taxon>Eukaryota</taxon>
        <taxon>Fungi</taxon>
        <taxon>Dikarya</taxon>
        <taxon>Basidiomycota</taxon>
        <taxon>Pucciniomycotina</taxon>
        <taxon>Pucciniomycetes</taxon>
        <taxon>Pucciniales</taxon>
        <taxon>Pucciniaceae</taxon>
        <taxon>Puccinia</taxon>
    </lineage>
</organism>
<protein>
    <submittedName>
        <fullName evidence="1">Uncharacterized protein</fullName>
    </submittedName>
</protein>
<dbReference type="Proteomes" id="UP001060170">
    <property type="component" value="Chromosome 4"/>
</dbReference>
<sequence>MNQLYQDAMATVREYGPPDLFITVTVNPTWPEIIEVIGKNENVMDHPTVVARVFNLKIKALMKRLIKMKRLGVVVAYVSTIEFQKRGTPHLHLMLTLSKECTPDTPEKINALVTAEIPCPKKEPKLYDIVTRCMLHGPCEGRPCSAKGHYRFRFPKPFQEETTIVEGAYPAYRRRKNGHTFWKGKTEFTNADVVPHNKYLSLFLNCHVNVKVAVGIQAVKYLYNYICKGHDRASLEVKQNDETKAFVDARYIGAPEAVQRLILHDPKRGLLLAKLVKPEATTEQKAKASRTTLNQFSQLNIDGTQGLFKNARDCYYHEIPNHFAWDKTVNKWVPRTKVLTTVGRIYFASLHQGKRYYIRLLLLHRKDVRSFEDLRTVGGMIMPDFRAAADELGLLLNNKQYDQALAEGAAFKTGFQLHLMFCIILVHSPPAAPPKLFEDHWRNLRDDVGYLLAENHNLRGASDDQQRAFTLYLVDQVLQEPDRLVWLKTNEGLLNEGQRLFYNTFLDLMKTSRETPFLIYLDGPGGTGKTFLLNTIVDYLRVSHQEVVVVATTGVAALLLDGGQTAHSALKIPIKAKEDSECGFSKMDMVGQRLAASDVILWDEAVSSHKHSIETVNKSLQALMDDKRPFGGKCIIFAGDFRQTLPVVKDGMYPKSEHSTLKLSYLWTSIKTFSLKDNMRLSLGLQSAGGMENQDFARNILAIGEGLTQQDNVARVEVPGVNVVASSSSKDCAVLAIDHVFRDLNNLRGANSSSYGEYLSNRCVLCPLNADAKSINTRVLSCLTGEDIVSQSIDWPDEEAAECLSEEGLNKLTFAGFPDHKLKLKTGIPVVLLRNLNVAEG</sequence>
<gene>
    <name evidence="1" type="ORF">MJO28_004196</name>
</gene>
<reference evidence="1 2" key="3">
    <citation type="journal article" date="2022" name="Microbiol. Spectr.">
        <title>Folding features and dynamics of 3D genome architecture in plant fungal pathogens.</title>
        <authorList>
            <person name="Xia C."/>
        </authorList>
    </citation>
    <scope>NUCLEOTIDE SEQUENCE [LARGE SCALE GENOMIC DNA]</scope>
    <source>
        <strain evidence="1 2">93-210</strain>
    </source>
</reference>
<keyword evidence="2" id="KW-1185">Reference proteome</keyword>
<evidence type="ECO:0000313" key="1">
    <source>
        <dbReference type="EMBL" id="KAI7957101.1"/>
    </source>
</evidence>
<name>A0ACC0ENR5_9BASI</name>
<proteinExistence type="predicted"/>
<accession>A0ACC0ENR5</accession>